<gene>
    <name evidence="13" type="ORF">P343_09500</name>
</gene>
<comment type="pathway">
    <text evidence="3 11">Carbohydrate metabolism; galactose metabolism.</text>
</comment>
<evidence type="ECO:0000256" key="4">
    <source>
        <dbReference type="ARBA" id="ARBA00007637"/>
    </source>
</evidence>
<evidence type="ECO:0000313" key="13">
    <source>
        <dbReference type="EMBL" id="EST11876.1"/>
    </source>
</evidence>
<dbReference type="UniPathway" id="UPA00214"/>
<dbReference type="InterPro" id="IPR001509">
    <property type="entry name" value="Epimerase_deHydtase"/>
</dbReference>
<dbReference type="Proteomes" id="UP000018296">
    <property type="component" value="Unassembled WGS sequence"/>
</dbReference>
<evidence type="ECO:0000256" key="7">
    <source>
        <dbReference type="ARBA" id="ARBA00023027"/>
    </source>
</evidence>
<evidence type="ECO:0000256" key="11">
    <source>
        <dbReference type="RuleBase" id="RU366046"/>
    </source>
</evidence>
<dbReference type="STRING" id="1395513.P343_09500"/>
<dbReference type="Gene3D" id="3.40.50.720">
    <property type="entry name" value="NAD(P)-binding Rossmann-like Domain"/>
    <property type="match status" value="1"/>
</dbReference>
<evidence type="ECO:0000256" key="3">
    <source>
        <dbReference type="ARBA" id="ARBA00004947"/>
    </source>
</evidence>
<proteinExistence type="inferred from homology"/>
<dbReference type="GO" id="GO:0033499">
    <property type="term" value="P:galactose catabolic process via UDP-galactose, Leloir pathway"/>
    <property type="evidence" value="ECO:0007669"/>
    <property type="project" value="TreeGrafter"/>
</dbReference>
<evidence type="ECO:0000259" key="12">
    <source>
        <dbReference type="Pfam" id="PF01370"/>
    </source>
</evidence>
<dbReference type="EMBL" id="AWTC01000008">
    <property type="protein sequence ID" value="EST11876.1"/>
    <property type="molecule type" value="Genomic_DNA"/>
</dbReference>
<dbReference type="PANTHER" id="PTHR43725:SF53">
    <property type="entry name" value="UDP-ARABINOSE 4-EPIMERASE 1"/>
    <property type="match status" value="1"/>
</dbReference>
<evidence type="ECO:0000256" key="10">
    <source>
        <dbReference type="ARBA" id="ARBA00023277"/>
    </source>
</evidence>
<dbReference type="CDD" id="cd05247">
    <property type="entry name" value="UDP_G4E_1_SDR_e"/>
    <property type="match status" value="1"/>
</dbReference>
<accession>V6IYP5</accession>
<dbReference type="InterPro" id="IPR005886">
    <property type="entry name" value="UDP_G4E"/>
</dbReference>
<sequence>MILVTGGAGYIGSHVTRELINQGYKVIVLDNLSTGHQSAVDGRAVFKLGDISDRQILDDLFNQYDIEAVMHFAANCLVGESVQNPLKYYDNNVGKTTRLIQSMIKHKVNRLIFSSTCAIYGEPEQDLITEQLPKNPINPYGRSKLMIETILNDTSNSDGLSYISLRYFNAAGAHFSSEIGEDHDPETHLIPNILRHLQGATEEIDVFGNDYDTPDGTCIRDYIHVQDLSKAHILALKYLLSQPKIGLQYNLGNGEGHSIKEVISECERITNKRAKVNYAPKRPGDPPILVASSSKIVNELGWVPDYTLTDIVRSAWKWHLKHPHGYESF</sequence>
<dbReference type="EC" id="5.1.3.2" evidence="5 11"/>
<comment type="subunit">
    <text evidence="11">Homodimer.</text>
</comment>
<keyword evidence="8" id="KW-0299">Galactose metabolism</keyword>
<organism evidence="13 14">
    <name type="scientific">Sporolactobacillus laevolacticus DSM 442</name>
    <dbReference type="NCBI Taxonomy" id="1395513"/>
    <lineage>
        <taxon>Bacteria</taxon>
        <taxon>Bacillati</taxon>
        <taxon>Bacillota</taxon>
        <taxon>Bacilli</taxon>
        <taxon>Bacillales</taxon>
        <taxon>Sporolactobacillaceae</taxon>
        <taxon>Sporolactobacillus</taxon>
    </lineage>
</organism>
<dbReference type="eggNOG" id="COG1087">
    <property type="taxonomic scope" value="Bacteria"/>
</dbReference>
<comment type="catalytic activity">
    <reaction evidence="1 11">
        <text>UDP-alpha-D-glucose = UDP-alpha-D-galactose</text>
        <dbReference type="Rhea" id="RHEA:22168"/>
        <dbReference type="ChEBI" id="CHEBI:58885"/>
        <dbReference type="ChEBI" id="CHEBI:66914"/>
        <dbReference type="EC" id="5.1.3.2"/>
    </reaction>
</comment>
<keyword evidence="10 11" id="KW-0119">Carbohydrate metabolism</keyword>
<evidence type="ECO:0000256" key="2">
    <source>
        <dbReference type="ARBA" id="ARBA00001911"/>
    </source>
</evidence>
<dbReference type="InterPro" id="IPR036291">
    <property type="entry name" value="NAD(P)-bd_dom_sf"/>
</dbReference>
<evidence type="ECO:0000256" key="9">
    <source>
        <dbReference type="ARBA" id="ARBA00023235"/>
    </source>
</evidence>
<feature type="domain" description="NAD-dependent epimerase/dehydratase" evidence="12">
    <location>
        <begin position="2"/>
        <end position="252"/>
    </location>
</feature>
<dbReference type="Pfam" id="PF01370">
    <property type="entry name" value="Epimerase"/>
    <property type="match status" value="1"/>
</dbReference>
<dbReference type="OrthoDB" id="9801785at2"/>
<dbReference type="RefSeq" id="WP_023510158.1">
    <property type="nucleotide sequence ID" value="NZ_AWTC01000008.1"/>
</dbReference>
<comment type="caution">
    <text evidence="13">The sequence shown here is derived from an EMBL/GenBank/DDBJ whole genome shotgun (WGS) entry which is preliminary data.</text>
</comment>
<comment type="similarity">
    <text evidence="4 11">Belongs to the NAD(P)-dependent epimerase/dehydratase family.</text>
</comment>
<dbReference type="GO" id="GO:0003978">
    <property type="term" value="F:UDP-glucose 4-epimerase activity"/>
    <property type="evidence" value="ECO:0007669"/>
    <property type="project" value="UniProtKB-UniRule"/>
</dbReference>
<keyword evidence="7 11" id="KW-0520">NAD</keyword>
<evidence type="ECO:0000256" key="8">
    <source>
        <dbReference type="ARBA" id="ARBA00023144"/>
    </source>
</evidence>
<keyword evidence="14" id="KW-1185">Reference proteome</keyword>
<reference evidence="13 14" key="1">
    <citation type="journal article" date="2013" name="Genome Announc.">
        <title>Genome Sequence of Sporolactobacillus laevolacticus DSM442, an Efficient Polymer-Grade D-Lactate Producer from Agricultural Waste Cottonseed as a Nitrogen Source.</title>
        <authorList>
            <person name="Wang H."/>
            <person name="Wang L."/>
            <person name="Ju J."/>
            <person name="Yu B."/>
            <person name="Ma Y."/>
        </authorList>
    </citation>
    <scope>NUCLEOTIDE SEQUENCE [LARGE SCALE GENOMIC DNA]</scope>
    <source>
        <strain evidence="13 14">DSM 442</strain>
    </source>
</reference>
<keyword evidence="9 11" id="KW-0413">Isomerase</keyword>
<dbReference type="SUPFAM" id="SSF51735">
    <property type="entry name" value="NAD(P)-binding Rossmann-fold domains"/>
    <property type="match status" value="1"/>
</dbReference>
<dbReference type="Gene3D" id="3.90.25.10">
    <property type="entry name" value="UDP-galactose 4-epimerase, domain 1"/>
    <property type="match status" value="1"/>
</dbReference>
<evidence type="ECO:0000256" key="5">
    <source>
        <dbReference type="ARBA" id="ARBA00013189"/>
    </source>
</evidence>
<evidence type="ECO:0000256" key="1">
    <source>
        <dbReference type="ARBA" id="ARBA00000083"/>
    </source>
</evidence>
<evidence type="ECO:0000256" key="6">
    <source>
        <dbReference type="ARBA" id="ARBA00018569"/>
    </source>
</evidence>
<name>V6IYP5_9BACL</name>
<dbReference type="PATRIC" id="fig|1395513.3.peg.1918"/>
<protein>
    <recommendedName>
        <fullName evidence="6 11">UDP-glucose 4-epimerase</fullName>
        <ecNumber evidence="5 11">5.1.3.2</ecNumber>
    </recommendedName>
</protein>
<comment type="cofactor">
    <cofactor evidence="2 11">
        <name>NAD(+)</name>
        <dbReference type="ChEBI" id="CHEBI:57540"/>
    </cofactor>
</comment>
<dbReference type="NCBIfam" id="TIGR01179">
    <property type="entry name" value="galE"/>
    <property type="match status" value="1"/>
</dbReference>
<evidence type="ECO:0000313" key="14">
    <source>
        <dbReference type="Proteomes" id="UP000018296"/>
    </source>
</evidence>
<dbReference type="PANTHER" id="PTHR43725">
    <property type="entry name" value="UDP-GLUCOSE 4-EPIMERASE"/>
    <property type="match status" value="1"/>
</dbReference>
<dbReference type="AlphaFoldDB" id="V6IYP5"/>